<dbReference type="NCBIfam" id="TIGR00055">
    <property type="entry name" value="uppS"/>
    <property type="match status" value="1"/>
</dbReference>
<evidence type="ECO:0000313" key="3">
    <source>
        <dbReference type="EMBL" id="REH37891.1"/>
    </source>
</evidence>
<dbReference type="OrthoDB" id="4191603at2"/>
<protein>
    <recommendedName>
        <fullName evidence="2">Ditrans,polycis-undecaprenyl-diphosphate synthase ((2E,6E)-farnesyl-diphosphate specific)</fullName>
        <ecNumber evidence="2">2.5.1.31</ecNumber>
    </recommendedName>
    <alternativeName>
        <fullName evidence="2">Ditrans,polycis-undecaprenylcistransferase</fullName>
    </alternativeName>
    <alternativeName>
        <fullName evidence="2">Undecaprenyl diphosphate synthase</fullName>
        <shortName evidence="2">UDS</shortName>
    </alternativeName>
    <alternativeName>
        <fullName evidence="2">Undecaprenyl pyrophosphate synthase</fullName>
        <shortName evidence="2">UPP synthase</shortName>
    </alternativeName>
</protein>
<dbReference type="Pfam" id="PF01255">
    <property type="entry name" value="Prenyltransf"/>
    <property type="match status" value="1"/>
</dbReference>
<evidence type="ECO:0000256" key="1">
    <source>
        <dbReference type="ARBA" id="ARBA00022679"/>
    </source>
</evidence>
<keyword evidence="2" id="KW-0133">Cell shape</keyword>
<accession>A0A3E0H428</accession>
<comment type="caution">
    <text evidence="2">Lacks conserved residue(s) required for the propagation of feature annotation.</text>
</comment>
<dbReference type="GO" id="GO:0016094">
    <property type="term" value="P:polyprenol biosynthetic process"/>
    <property type="evidence" value="ECO:0007669"/>
    <property type="project" value="TreeGrafter"/>
</dbReference>
<evidence type="ECO:0000256" key="2">
    <source>
        <dbReference type="HAMAP-Rule" id="MF_01139"/>
    </source>
</evidence>
<keyword evidence="2" id="KW-0479">Metal-binding</keyword>
<name>A0A3E0H428_9GAMM</name>
<dbReference type="SUPFAM" id="SSF64005">
    <property type="entry name" value="Undecaprenyl diphosphate synthase"/>
    <property type="match status" value="1"/>
</dbReference>
<dbReference type="GO" id="GO:0008360">
    <property type="term" value="P:regulation of cell shape"/>
    <property type="evidence" value="ECO:0007669"/>
    <property type="project" value="UniProtKB-KW"/>
</dbReference>
<dbReference type="GO" id="GO:0008834">
    <property type="term" value="F:ditrans,polycis-undecaprenyl-diphosphate synthase [(2E,6E)-farnesyl-diphosphate specific] activity"/>
    <property type="evidence" value="ECO:0007669"/>
    <property type="project" value="UniProtKB-UniRule"/>
</dbReference>
<comment type="cofactor">
    <cofactor evidence="2">
        <name>Mg(2+)</name>
        <dbReference type="ChEBI" id="CHEBI:18420"/>
    </cofactor>
    <text evidence="2">Binds 2 magnesium ions per subunit.</text>
</comment>
<reference evidence="3 4" key="1">
    <citation type="submission" date="2018-08" db="EMBL/GenBank/DDBJ databases">
        <title>Genomic Encyclopedia of Type Strains, Phase IV (KMG-IV): sequencing the most valuable type-strain genomes for metagenomic binning, comparative biology and taxonomic classification.</title>
        <authorList>
            <person name="Goeker M."/>
        </authorList>
    </citation>
    <scope>NUCLEOTIDE SEQUENCE [LARGE SCALE GENOMIC DNA]</scope>
    <source>
        <strain evidence="3 4">DSM 26022</strain>
    </source>
</reference>
<keyword evidence="1 2" id="KW-0808">Transferase</keyword>
<feature type="binding site" evidence="2">
    <location>
        <position position="35"/>
    </location>
    <ligand>
        <name>substrate</name>
    </ligand>
</feature>
<dbReference type="GO" id="GO:0005829">
    <property type="term" value="C:cytosol"/>
    <property type="evidence" value="ECO:0007669"/>
    <property type="project" value="TreeGrafter"/>
</dbReference>
<feature type="binding site" evidence="2">
    <location>
        <position position="47"/>
    </location>
    <ligand>
        <name>substrate</name>
    </ligand>
</feature>
<dbReference type="PANTHER" id="PTHR10291:SF0">
    <property type="entry name" value="DEHYDRODOLICHYL DIPHOSPHATE SYNTHASE 2"/>
    <property type="match status" value="1"/>
</dbReference>
<dbReference type="EC" id="2.5.1.31" evidence="2"/>
<dbReference type="GO" id="GO:0009252">
    <property type="term" value="P:peptidoglycan biosynthetic process"/>
    <property type="evidence" value="ECO:0007669"/>
    <property type="project" value="UniProtKB-UniRule"/>
</dbReference>
<feature type="binding site" evidence="2">
    <location>
        <begin position="75"/>
        <end position="77"/>
    </location>
    <ligand>
        <name>substrate</name>
    </ligand>
</feature>
<dbReference type="FunFam" id="3.40.1180.10:FF:000001">
    <property type="entry name" value="(2E,6E)-farnesyl-diphosphate-specific ditrans,polycis-undecaprenyl-diphosphate synthase"/>
    <property type="match status" value="1"/>
</dbReference>
<comment type="subunit">
    <text evidence="2">Homodimer.</text>
</comment>
<dbReference type="Gene3D" id="3.40.1180.10">
    <property type="entry name" value="Decaprenyl diphosphate synthase-like"/>
    <property type="match status" value="1"/>
</dbReference>
<keyword evidence="2" id="KW-0961">Cell wall biogenesis/degradation</keyword>
<feature type="active site" evidence="2">
    <location>
        <position position="30"/>
    </location>
</feature>
<dbReference type="HAMAP" id="MF_01139">
    <property type="entry name" value="ISPT"/>
    <property type="match status" value="1"/>
</dbReference>
<dbReference type="AlphaFoldDB" id="A0A3E0H428"/>
<keyword evidence="4" id="KW-1185">Reference proteome</keyword>
<feature type="binding site" evidence="2">
    <location>
        <position position="198"/>
    </location>
    <ligand>
        <name>substrate</name>
    </ligand>
</feature>
<dbReference type="InterPro" id="IPR001441">
    <property type="entry name" value="UPP_synth-like"/>
</dbReference>
<dbReference type="Proteomes" id="UP000256774">
    <property type="component" value="Unassembled WGS sequence"/>
</dbReference>
<dbReference type="InterPro" id="IPR036424">
    <property type="entry name" value="UPP_synth-like_sf"/>
</dbReference>
<feature type="binding site" evidence="2">
    <location>
        <begin position="204"/>
        <end position="206"/>
    </location>
    <ligand>
        <name>substrate</name>
    </ligand>
</feature>
<dbReference type="PROSITE" id="PS01066">
    <property type="entry name" value="UPP_SYNTHASE"/>
    <property type="match status" value="1"/>
</dbReference>
<keyword evidence="2" id="KW-0460">Magnesium</keyword>
<dbReference type="RefSeq" id="WP_116208484.1">
    <property type="nucleotide sequence ID" value="NZ_QUNR01000003.1"/>
</dbReference>
<sequence>MTAQPPTDSAAPDAADSLAALPRHIAIIMDGNNRWAKRRELPGNEGHRAGELALRQVVELAAKAPVDVLTVFAFSSENWRRPADEVAALMQLFLFALDARVQELDRARIRLRFIGDRSAFSAELQAGMRAAEEKTAAHQRMTLVIAVNYGGQWDVAQAAQRLSVMVANGEISAADITPERLGAAVEMADLPPVDLLIRTGGELRISNFVLWQAAYAELYFSDVLWPDFGDEQLQAALADFAQRQRRFGRTSEQIEAFHA</sequence>
<feature type="active site" description="Proton acceptor" evidence="2">
    <location>
        <position position="78"/>
    </location>
</feature>
<dbReference type="GO" id="GO:0000287">
    <property type="term" value="F:magnesium ion binding"/>
    <property type="evidence" value="ECO:0007669"/>
    <property type="project" value="UniProtKB-UniRule"/>
</dbReference>
<organism evidence="3 4">
    <name type="scientific">Paraperlucidibaca baekdonensis</name>
    <dbReference type="NCBI Taxonomy" id="748120"/>
    <lineage>
        <taxon>Bacteria</taxon>
        <taxon>Pseudomonadati</taxon>
        <taxon>Pseudomonadota</taxon>
        <taxon>Gammaproteobacteria</taxon>
        <taxon>Moraxellales</taxon>
        <taxon>Moraxellaceae</taxon>
        <taxon>Paraperlucidibaca</taxon>
    </lineage>
</organism>
<proteinExistence type="inferred from homology"/>
<comment type="catalytic activity">
    <reaction evidence="2">
        <text>8 isopentenyl diphosphate + (2E,6E)-farnesyl diphosphate = di-trans,octa-cis-undecaprenyl diphosphate + 8 diphosphate</text>
        <dbReference type="Rhea" id="RHEA:27551"/>
        <dbReference type="ChEBI" id="CHEBI:33019"/>
        <dbReference type="ChEBI" id="CHEBI:58405"/>
        <dbReference type="ChEBI" id="CHEBI:128769"/>
        <dbReference type="ChEBI" id="CHEBI:175763"/>
        <dbReference type="EC" id="2.5.1.31"/>
    </reaction>
</comment>
<evidence type="ECO:0000313" key="4">
    <source>
        <dbReference type="Proteomes" id="UP000256774"/>
    </source>
</evidence>
<dbReference type="InterPro" id="IPR018520">
    <property type="entry name" value="UPP_synth-like_CS"/>
</dbReference>
<dbReference type="CDD" id="cd00475">
    <property type="entry name" value="Cis_IPPS"/>
    <property type="match status" value="1"/>
</dbReference>
<comment type="function">
    <text evidence="2">Catalyzes the sequential condensation of isopentenyl diphosphate (IPP) with (2E,6E)-farnesyl diphosphate (E,E-FPP) to yield (2Z,6Z,10Z,14Z,18Z,22Z,26Z,30Z,34E,38E)-undecaprenyl diphosphate (di-trans,octa-cis-UPP). UPP is the precursor of glycosyl carrier lipid in the biosynthesis of bacterial cell wall polysaccharide components such as peptidoglycan and lipopolysaccharide.</text>
</comment>
<feature type="binding site" evidence="2">
    <location>
        <position position="81"/>
    </location>
    <ligand>
        <name>substrate</name>
    </ligand>
</feature>
<gene>
    <name evidence="2" type="primary">uppS</name>
    <name evidence="3" type="ORF">DFR26_1675</name>
</gene>
<comment type="similarity">
    <text evidence="2">Belongs to the UPP synthase family.</text>
</comment>
<comment type="caution">
    <text evidence="3">The sequence shown here is derived from an EMBL/GenBank/DDBJ whole genome shotgun (WGS) entry which is preliminary data.</text>
</comment>
<keyword evidence="2" id="KW-0573">Peptidoglycan synthesis</keyword>
<feature type="binding site" evidence="2">
    <location>
        <begin position="31"/>
        <end position="34"/>
    </location>
    <ligand>
        <name>substrate</name>
    </ligand>
</feature>
<feature type="binding site" evidence="2">
    <location>
        <position position="217"/>
    </location>
    <ligand>
        <name>Mg(2+)</name>
        <dbReference type="ChEBI" id="CHEBI:18420"/>
    </ligand>
</feature>
<feature type="binding site" evidence="2">
    <location>
        <position position="30"/>
    </location>
    <ligand>
        <name>Mg(2+)</name>
        <dbReference type="ChEBI" id="CHEBI:18420"/>
    </ligand>
</feature>
<dbReference type="GO" id="GO:0071555">
    <property type="term" value="P:cell wall organization"/>
    <property type="evidence" value="ECO:0007669"/>
    <property type="project" value="UniProtKB-KW"/>
</dbReference>
<dbReference type="EMBL" id="QUNR01000003">
    <property type="protein sequence ID" value="REH37891.1"/>
    <property type="molecule type" value="Genomic_DNA"/>
</dbReference>
<feature type="binding site" evidence="2">
    <location>
        <position position="79"/>
    </location>
    <ligand>
        <name>substrate</name>
    </ligand>
</feature>
<dbReference type="PANTHER" id="PTHR10291">
    <property type="entry name" value="DEHYDRODOLICHYL DIPHOSPHATE SYNTHASE FAMILY MEMBER"/>
    <property type="match status" value="1"/>
</dbReference>